<keyword evidence="9" id="KW-0539">Nucleus</keyword>
<evidence type="ECO:0000256" key="7">
    <source>
        <dbReference type="ARBA" id="ARBA00023125"/>
    </source>
</evidence>
<dbReference type="PANTHER" id="PTHR10142">
    <property type="entry name" value="DNA REPAIR PROTEIN COMPLEMENTING XP-A CELLS"/>
    <property type="match status" value="1"/>
</dbReference>
<dbReference type="CDD" id="cd21076">
    <property type="entry name" value="DBD_XPA"/>
    <property type="match status" value="1"/>
</dbReference>
<dbReference type="Gene3D" id="3.90.530.10">
    <property type="entry name" value="XPA C-terminal domain"/>
    <property type="match status" value="1"/>
</dbReference>
<evidence type="ECO:0000259" key="11">
    <source>
        <dbReference type="Pfam" id="PF05181"/>
    </source>
</evidence>
<feature type="region of interest" description="Disordered" evidence="10">
    <location>
        <begin position="1"/>
        <end position="63"/>
    </location>
</feature>
<dbReference type="NCBIfam" id="TIGR00598">
    <property type="entry name" value="rad14"/>
    <property type="match status" value="1"/>
</dbReference>
<dbReference type="InterPro" id="IPR022652">
    <property type="entry name" value="Znf_XPA_CS"/>
</dbReference>
<keyword evidence="7" id="KW-0238">DNA-binding</keyword>
<dbReference type="SUPFAM" id="SSF46955">
    <property type="entry name" value="Putative DNA-binding domain"/>
    <property type="match status" value="1"/>
</dbReference>
<evidence type="ECO:0000313" key="13">
    <source>
        <dbReference type="Proteomes" id="UP001642540"/>
    </source>
</evidence>
<evidence type="ECO:0000256" key="5">
    <source>
        <dbReference type="ARBA" id="ARBA00022771"/>
    </source>
</evidence>
<feature type="compositionally biased region" description="Low complexity" evidence="10">
    <location>
        <begin position="22"/>
        <end position="35"/>
    </location>
</feature>
<dbReference type="SUPFAM" id="SSF57716">
    <property type="entry name" value="Glucocorticoid receptor-like (DNA-binding domain)"/>
    <property type="match status" value="1"/>
</dbReference>
<dbReference type="PANTHER" id="PTHR10142:SF0">
    <property type="entry name" value="DNA REPAIR PROTEIN COMPLEMENTING XP-A CELLS"/>
    <property type="match status" value="1"/>
</dbReference>
<evidence type="ECO:0000256" key="6">
    <source>
        <dbReference type="ARBA" id="ARBA00022833"/>
    </source>
</evidence>
<dbReference type="Pfam" id="PF05181">
    <property type="entry name" value="XPA_C"/>
    <property type="match status" value="1"/>
</dbReference>
<feature type="compositionally biased region" description="Low complexity" evidence="10">
    <location>
        <begin position="42"/>
        <end position="54"/>
    </location>
</feature>
<comment type="subcellular location">
    <subcellularLocation>
        <location evidence="1">Nucleus</location>
    </subcellularLocation>
</comment>
<dbReference type="Pfam" id="PF01286">
    <property type="entry name" value="XPA_N"/>
    <property type="match status" value="1"/>
</dbReference>
<comment type="caution">
    <text evidence="12">The sequence shown here is derived from an EMBL/GenBank/DDBJ whole genome shotgun (WGS) entry which is preliminary data.</text>
</comment>
<dbReference type="Proteomes" id="UP001642540">
    <property type="component" value="Unassembled WGS sequence"/>
</dbReference>
<dbReference type="InterPro" id="IPR000465">
    <property type="entry name" value="XPA/RAD14"/>
</dbReference>
<evidence type="ECO:0000256" key="2">
    <source>
        <dbReference type="ARBA" id="ARBA00005548"/>
    </source>
</evidence>
<evidence type="ECO:0000256" key="4">
    <source>
        <dbReference type="ARBA" id="ARBA00022763"/>
    </source>
</evidence>
<organism evidence="12 13">
    <name type="scientific">Orchesella dallaii</name>
    <dbReference type="NCBI Taxonomy" id="48710"/>
    <lineage>
        <taxon>Eukaryota</taxon>
        <taxon>Metazoa</taxon>
        <taxon>Ecdysozoa</taxon>
        <taxon>Arthropoda</taxon>
        <taxon>Hexapoda</taxon>
        <taxon>Collembola</taxon>
        <taxon>Entomobryomorpha</taxon>
        <taxon>Entomobryoidea</taxon>
        <taxon>Orchesellidae</taxon>
        <taxon>Orchesellinae</taxon>
        <taxon>Orchesella</taxon>
    </lineage>
</organism>
<evidence type="ECO:0000256" key="9">
    <source>
        <dbReference type="ARBA" id="ARBA00023242"/>
    </source>
</evidence>
<name>A0ABP1QUV3_9HEXA</name>
<evidence type="ECO:0000256" key="1">
    <source>
        <dbReference type="ARBA" id="ARBA00004123"/>
    </source>
</evidence>
<dbReference type="InterPro" id="IPR009061">
    <property type="entry name" value="DNA-bd_dom_put_sf"/>
</dbReference>
<feature type="domain" description="XPA C-terminal" evidence="11">
    <location>
        <begin position="199"/>
        <end position="250"/>
    </location>
</feature>
<feature type="compositionally biased region" description="Polar residues" evidence="10">
    <location>
        <begin position="8"/>
        <end position="21"/>
    </location>
</feature>
<gene>
    <name evidence="12" type="ORF">ODALV1_LOCUS15344</name>
</gene>
<keyword evidence="5" id="KW-0863">Zinc-finger</keyword>
<accession>A0ABP1QUV3</accession>
<dbReference type="InterPro" id="IPR022656">
    <property type="entry name" value="XPA_C"/>
</dbReference>
<keyword evidence="8" id="KW-0234">DNA repair</keyword>
<keyword evidence="3" id="KW-0479">Metal-binding</keyword>
<sequence>MEEASATEEPSSLKDTSSSGESSQSAYNSNANSNNDDLETLSGSGSASSGSSQSTVITPEGRARMERNRLAAMKRLQEKATAVNEVLAGYGIEPDSGPAVKKRKKESQYMTDLKNVVSEGSIVRVHGTKLIDTGGGFLIEEKDLVEQEEAERVIVPHEAPFMPTDVPHCMECENEFQDSFLFKNYDFPVCDSCKDIDEKHKLITRTDAKNEYLLKDVDLDKREPILRFMTKPNPHNSSWGDMKLYLRLQIEERAIVVWGSLDKIDEQQEVREENRVKTKIKKYNKKMKVLRMSARSSLYTKDFTPHEHVWGSEVCVDEDEDQFKHTCTECGQEEVFEKM</sequence>
<keyword evidence="4" id="KW-0227">DNA damage</keyword>
<evidence type="ECO:0000256" key="3">
    <source>
        <dbReference type="ARBA" id="ARBA00022723"/>
    </source>
</evidence>
<keyword evidence="6" id="KW-0862">Zinc</keyword>
<evidence type="ECO:0000256" key="8">
    <source>
        <dbReference type="ARBA" id="ARBA00023204"/>
    </source>
</evidence>
<dbReference type="InterPro" id="IPR037129">
    <property type="entry name" value="XPA_sf"/>
</dbReference>
<protein>
    <recommendedName>
        <fullName evidence="11">XPA C-terminal domain-containing protein</fullName>
    </recommendedName>
</protein>
<evidence type="ECO:0000313" key="12">
    <source>
        <dbReference type="EMBL" id="CAL8111771.1"/>
    </source>
</evidence>
<comment type="similarity">
    <text evidence="2">Belongs to the XPA family.</text>
</comment>
<dbReference type="EMBL" id="CAXLJM020000046">
    <property type="protein sequence ID" value="CAL8111771.1"/>
    <property type="molecule type" value="Genomic_DNA"/>
</dbReference>
<evidence type="ECO:0000256" key="10">
    <source>
        <dbReference type="SAM" id="MobiDB-lite"/>
    </source>
</evidence>
<proteinExistence type="inferred from homology"/>
<reference evidence="12 13" key="1">
    <citation type="submission" date="2024-08" db="EMBL/GenBank/DDBJ databases">
        <authorList>
            <person name="Cucini C."/>
            <person name="Frati F."/>
        </authorList>
    </citation>
    <scope>NUCLEOTIDE SEQUENCE [LARGE SCALE GENOMIC DNA]</scope>
</reference>
<keyword evidence="13" id="KW-1185">Reference proteome</keyword>